<dbReference type="Proteomes" id="UP000195402">
    <property type="component" value="Unassembled WGS sequence"/>
</dbReference>
<organism evidence="2 3">
    <name type="scientific">Macleaya cordata</name>
    <name type="common">Five-seeded plume-poppy</name>
    <name type="synonym">Bocconia cordata</name>
    <dbReference type="NCBI Taxonomy" id="56857"/>
    <lineage>
        <taxon>Eukaryota</taxon>
        <taxon>Viridiplantae</taxon>
        <taxon>Streptophyta</taxon>
        <taxon>Embryophyta</taxon>
        <taxon>Tracheophyta</taxon>
        <taxon>Spermatophyta</taxon>
        <taxon>Magnoliopsida</taxon>
        <taxon>Ranunculales</taxon>
        <taxon>Papaveraceae</taxon>
        <taxon>Papaveroideae</taxon>
        <taxon>Macleaya</taxon>
    </lineage>
</organism>
<protein>
    <submittedName>
        <fullName evidence="2">Uncharacterized protein</fullName>
    </submittedName>
</protein>
<evidence type="ECO:0000313" key="3">
    <source>
        <dbReference type="Proteomes" id="UP000195402"/>
    </source>
</evidence>
<feature type="compositionally biased region" description="Basic residues" evidence="1">
    <location>
        <begin position="31"/>
        <end position="61"/>
    </location>
</feature>
<name>A0A200R945_MACCD</name>
<dbReference type="EMBL" id="MVGT01000241">
    <property type="protein sequence ID" value="OVA19173.1"/>
    <property type="molecule type" value="Genomic_DNA"/>
</dbReference>
<dbReference type="AlphaFoldDB" id="A0A200R945"/>
<sequence>MSRSRLKTTLALYSEQKNYEWTIRVASSPPRRGRSPPRRSPIGRRRTRSPVRRPLRSRSRSRSVSPRRSFVSLLESCDSAWVKWVDYHLQGVGDLHPILDHPVLGRVPGRFPEVVVQEGLGEEEVVATAALVAAALLLLNRKTFLGYIMGFGLCYLEIGSISSTFQSAHSGYYPNKASVMGKFRKDLLMYSKSVSSMNIGVQSSVVRMMDQGGGRALAGIRALNTPWCLEGKDQSAFPSCQ</sequence>
<reference evidence="2 3" key="1">
    <citation type="journal article" date="2017" name="Mol. Plant">
        <title>The Genome of Medicinal Plant Macleaya cordata Provides New Insights into Benzylisoquinoline Alkaloids Metabolism.</title>
        <authorList>
            <person name="Liu X."/>
            <person name="Liu Y."/>
            <person name="Huang P."/>
            <person name="Ma Y."/>
            <person name="Qing Z."/>
            <person name="Tang Q."/>
            <person name="Cao H."/>
            <person name="Cheng P."/>
            <person name="Zheng Y."/>
            <person name="Yuan Z."/>
            <person name="Zhou Y."/>
            <person name="Liu J."/>
            <person name="Tang Z."/>
            <person name="Zhuo Y."/>
            <person name="Zhang Y."/>
            <person name="Yu L."/>
            <person name="Huang J."/>
            <person name="Yang P."/>
            <person name="Peng Q."/>
            <person name="Zhang J."/>
            <person name="Jiang W."/>
            <person name="Zhang Z."/>
            <person name="Lin K."/>
            <person name="Ro D.K."/>
            <person name="Chen X."/>
            <person name="Xiong X."/>
            <person name="Shang Y."/>
            <person name="Huang S."/>
            <person name="Zeng J."/>
        </authorList>
    </citation>
    <scope>NUCLEOTIDE SEQUENCE [LARGE SCALE GENOMIC DNA]</scope>
    <source>
        <strain evidence="3">cv. BLH2017</strain>
        <tissue evidence="2">Root</tissue>
    </source>
</reference>
<comment type="caution">
    <text evidence="2">The sequence shown here is derived from an EMBL/GenBank/DDBJ whole genome shotgun (WGS) entry which is preliminary data.</text>
</comment>
<accession>A0A200R945</accession>
<gene>
    <name evidence="2" type="ORF">BVC80_4671g1</name>
</gene>
<proteinExistence type="predicted"/>
<evidence type="ECO:0000313" key="2">
    <source>
        <dbReference type="EMBL" id="OVA19173.1"/>
    </source>
</evidence>
<evidence type="ECO:0000256" key="1">
    <source>
        <dbReference type="SAM" id="MobiDB-lite"/>
    </source>
</evidence>
<keyword evidence="3" id="KW-1185">Reference proteome</keyword>
<dbReference type="InParanoid" id="A0A200R945"/>
<feature type="region of interest" description="Disordered" evidence="1">
    <location>
        <begin position="24"/>
        <end position="62"/>
    </location>
</feature>